<evidence type="ECO:0000259" key="5">
    <source>
        <dbReference type="Pfam" id="PF08263"/>
    </source>
</evidence>
<keyword evidence="2" id="KW-0433">Leucine-rich repeat</keyword>
<evidence type="ECO:0000256" key="2">
    <source>
        <dbReference type="ARBA" id="ARBA00022614"/>
    </source>
</evidence>
<keyword evidence="3" id="KW-0732">Signal</keyword>
<evidence type="ECO:0000313" key="7">
    <source>
        <dbReference type="Proteomes" id="UP000479710"/>
    </source>
</evidence>
<organism evidence="6 7">
    <name type="scientific">Oryza meyeriana var. granulata</name>
    <dbReference type="NCBI Taxonomy" id="110450"/>
    <lineage>
        <taxon>Eukaryota</taxon>
        <taxon>Viridiplantae</taxon>
        <taxon>Streptophyta</taxon>
        <taxon>Embryophyta</taxon>
        <taxon>Tracheophyta</taxon>
        <taxon>Spermatophyta</taxon>
        <taxon>Magnoliopsida</taxon>
        <taxon>Liliopsida</taxon>
        <taxon>Poales</taxon>
        <taxon>Poaceae</taxon>
        <taxon>BOP clade</taxon>
        <taxon>Oryzoideae</taxon>
        <taxon>Oryzeae</taxon>
        <taxon>Oryzinae</taxon>
        <taxon>Oryza</taxon>
        <taxon>Oryza meyeriana</taxon>
    </lineage>
</organism>
<dbReference type="Proteomes" id="UP000479710">
    <property type="component" value="Unassembled WGS sequence"/>
</dbReference>
<keyword evidence="7" id="KW-1185">Reference proteome</keyword>
<proteinExistence type="predicted"/>
<name>A0A6G1FD40_9ORYZ</name>
<sequence length="129" mass="13913">MEQEKQSLLRFLEGLSQDDGLAVSWRNNTDCCTWEGITCGLDGAVTELLLASRGLEGHISSSLIELTSLSRLNLSYNSLTGGLPSELISSGSIVVVDVSFNRLDGELQELSSSSSDRPLQFQLTILCCA</sequence>
<dbReference type="InterPro" id="IPR053211">
    <property type="entry name" value="DNA_repair-toleration"/>
</dbReference>
<dbReference type="InterPro" id="IPR013210">
    <property type="entry name" value="LRR_N_plant-typ"/>
</dbReference>
<evidence type="ECO:0000256" key="1">
    <source>
        <dbReference type="ARBA" id="ARBA00004251"/>
    </source>
</evidence>
<dbReference type="Gene3D" id="3.80.10.10">
    <property type="entry name" value="Ribonuclease Inhibitor"/>
    <property type="match status" value="1"/>
</dbReference>
<reference evidence="6 7" key="1">
    <citation type="submission" date="2019-11" db="EMBL/GenBank/DDBJ databases">
        <title>Whole genome sequence of Oryza granulata.</title>
        <authorList>
            <person name="Li W."/>
        </authorList>
    </citation>
    <scope>NUCLEOTIDE SEQUENCE [LARGE SCALE GENOMIC DNA]</scope>
    <source>
        <strain evidence="7">cv. Menghai</strain>
        <tissue evidence="6">Leaf</tissue>
    </source>
</reference>
<dbReference type="OrthoDB" id="684643at2759"/>
<keyword evidence="4" id="KW-0677">Repeat</keyword>
<dbReference type="EMBL" id="SPHZ02000001">
    <property type="protein sequence ID" value="KAF0934830.1"/>
    <property type="molecule type" value="Genomic_DNA"/>
</dbReference>
<evidence type="ECO:0000313" key="6">
    <source>
        <dbReference type="EMBL" id="KAF0934830.1"/>
    </source>
</evidence>
<evidence type="ECO:0000256" key="4">
    <source>
        <dbReference type="ARBA" id="ARBA00022737"/>
    </source>
</evidence>
<dbReference type="InterPro" id="IPR032675">
    <property type="entry name" value="LRR_dom_sf"/>
</dbReference>
<comment type="subcellular location">
    <subcellularLocation>
        <location evidence="1">Cell membrane</location>
        <topology evidence="1">Single-pass type I membrane protein</topology>
    </subcellularLocation>
</comment>
<gene>
    <name evidence="6" type="ORF">E2562_028835</name>
</gene>
<protein>
    <recommendedName>
        <fullName evidence="5">Leucine-rich repeat-containing N-terminal plant-type domain-containing protein</fullName>
    </recommendedName>
</protein>
<evidence type="ECO:0000256" key="3">
    <source>
        <dbReference type="ARBA" id="ARBA00022729"/>
    </source>
</evidence>
<dbReference type="Pfam" id="PF08263">
    <property type="entry name" value="LRRNT_2"/>
    <property type="match status" value="1"/>
</dbReference>
<comment type="caution">
    <text evidence="6">The sequence shown here is derived from an EMBL/GenBank/DDBJ whole genome shotgun (WGS) entry which is preliminary data.</text>
</comment>
<dbReference type="FunFam" id="3.80.10.10:FF:000403">
    <property type="entry name" value="Receptor-like protein 2"/>
    <property type="match status" value="1"/>
</dbReference>
<dbReference type="PANTHER" id="PTHR48060:SF19">
    <property type="entry name" value="LEUCINE-RICH REPEAT-CONTAINING N-TERMINAL PLANT-TYPE DOMAIN-CONTAINING PROTEIN"/>
    <property type="match status" value="1"/>
</dbReference>
<accession>A0A6G1FD40</accession>
<dbReference type="AlphaFoldDB" id="A0A6G1FD40"/>
<dbReference type="Pfam" id="PF00560">
    <property type="entry name" value="LRR_1"/>
    <property type="match status" value="1"/>
</dbReference>
<dbReference type="GO" id="GO:0005886">
    <property type="term" value="C:plasma membrane"/>
    <property type="evidence" value="ECO:0007669"/>
    <property type="project" value="UniProtKB-SubCell"/>
</dbReference>
<dbReference type="InterPro" id="IPR001611">
    <property type="entry name" value="Leu-rich_rpt"/>
</dbReference>
<dbReference type="SUPFAM" id="SSF52058">
    <property type="entry name" value="L domain-like"/>
    <property type="match status" value="1"/>
</dbReference>
<dbReference type="PANTHER" id="PTHR48060">
    <property type="entry name" value="DNA DAMAGE-REPAIR/TOLERATION PROTEIN DRT100"/>
    <property type="match status" value="1"/>
</dbReference>
<feature type="domain" description="Leucine-rich repeat-containing N-terminal plant-type" evidence="5">
    <location>
        <begin position="2"/>
        <end position="39"/>
    </location>
</feature>